<feature type="region of interest" description="Disordered" evidence="2">
    <location>
        <begin position="866"/>
        <end position="886"/>
    </location>
</feature>
<feature type="region of interest" description="Disordered" evidence="2">
    <location>
        <begin position="680"/>
        <end position="852"/>
    </location>
</feature>
<keyword evidence="4" id="KW-1185">Reference proteome</keyword>
<proteinExistence type="predicted"/>
<evidence type="ECO:0000313" key="3">
    <source>
        <dbReference type="EMBL" id="KAL3757186.1"/>
    </source>
</evidence>
<evidence type="ECO:0000256" key="2">
    <source>
        <dbReference type="SAM" id="MobiDB-lite"/>
    </source>
</evidence>
<dbReference type="SUPFAM" id="SSF50129">
    <property type="entry name" value="GroES-like"/>
    <property type="match status" value="1"/>
</dbReference>
<feature type="compositionally biased region" description="Basic and acidic residues" evidence="2">
    <location>
        <begin position="825"/>
        <end position="840"/>
    </location>
</feature>
<keyword evidence="1" id="KW-0560">Oxidoreductase</keyword>
<feature type="compositionally biased region" description="Polar residues" evidence="2">
    <location>
        <begin position="112"/>
        <end position="121"/>
    </location>
</feature>
<dbReference type="PANTHER" id="PTHR43189">
    <property type="entry name" value="ZINC-TYPE ALCOHOL DEHYDROGENASE-LIKE PROTEIN C1198.01-RELATED"/>
    <property type="match status" value="1"/>
</dbReference>
<feature type="region of interest" description="Disordered" evidence="2">
    <location>
        <begin position="31"/>
        <end position="121"/>
    </location>
</feature>
<name>A0ABD3LZN9_9STRA</name>
<feature type="compositionally biased region" description="Basic residues" evidence="2">
    <location>
        <begin position="45"/>
        <end position="60"/>
    </location>
</feature>
<dbReference type="EMBL" id="JALLBG020000271">
    <property type="protein sequence ID" value="KAL3757186.1"/>
    <property type="molecule type" value="Genomic_DNA"/>
</dbReference>
<feature type="compositionally biased region" description="Basic and acidic residues" evidence="2">
    <location>
        <begin position="877"/>
        <end position="886"/>
    </location>
</feature>
<evidence type="ECO:0000313" key="4">
    <source>
        <dbReference type="Proteomes" id="UP001530293"/>
    </source>
</evidence>
<dbReference type="Proteomes" id="UP001530293">
    <property type="component" value="Unassembled WGS sequence"/>
</dbReference>
<dbReference type="PANTHER" id="PTHR43189:SF1">
    <property type="entry name" value="ZINC-TYPE ALCOHOL DEHYDROGENASE-LIKE PROTEIN C1198.01"/>
    <property type="match status" value="1"/>
</dbReference>
<gene>
    <name evidence="3" type="ORF">ACHAWU_007991</name>
</gene>
<dbReference type="AlphaFoldDB" id="A0ABD3LZN9"/>
<comment type="caution">
    <text evidence="3">The sequence shown here is derived from an EMBL/GenBank/DDBJ whole genome shotgun (WGS) entry which is preliminary data.</text>
</comment>
<evidence type="ECO:0000256" key="1">
    <source>
        <dbReference type="ARBA" id="ARBA00023002"/>
    </source>
</evidence>
<accession>A0ABD3LZN9</accession>
<organism evidence="3 4">
    <name type="scientific">Discostella pseudostelligera</name>
    <dbReference type="NCBI Taxonomy" id="259834"/>
    <lineage>
        <taxon>Eukaryota</taxon>
        <taxon>Sar</taxon>
        <taxon>Stramenopiles</taxon>
        <taxon>Ochrophyta</taxon>
        <taxon>Bacillariophyta</taxon>
        <taxon>Coscinodiscophyceae</taxon>
        <taxon>Thalassiosirophycidae</taxon>
        <taxon>Stephanodiscales</taxon>
        <taxon>Stephanodiscaceae</taxon>
        <taxon>Discostella</taxon>
    </lineage>
</organism>
<protein>
    <submittedName>
        <fullName evidence="3">Uncharacterized protein</fullName>
    </submittedName>
</protein>
<feature type="compositionally biased region" description="Basic and acidic residues" evidence="2">
    <location>
        <begin position="715"/>
        <end position="735"/>
    </location>
</feature>
<dbReference type="Gene3D" id="3.40.50.720">
    <property type="entry name" value="NAD(P)-binding Rossmann-like Domain"/>
    <property type="match status" value="1"/>
</dbReference>
<sequence length="886" mass="99863">MANNNNRMTDSFNAHDADAYQFDQVLKKLETTKQQKQYRQEKQKKQQSQKQKKYHHRRHPSSSTMSNECRRNSDSSDNSSKEGYGSSNGSAFGYESGIGVGGIDGREDERSSNSSKSNEQQIFETRQLYVDRRAADVGSASNSVNSFIERARSAEKCSVSDDGELESFGERDATFFEEGLPDAILKLDRRHDIPAMRHENDVLVQIEASTVDRRTLMFRPGVRCNTSLPQGVETTGLDCIGRVVQISTRARAVYGINIDDRIAAIYPFEYKAGYKERGRRNNKYALVDAGYAVTVPKHVDSAEAACMIRLYVSAFQSILKGISGVHTDRYGVDQLKGQSILIQNGETELGRVLIELASLLGASQIYATGPTECHPLLVELGAIPLGARTFSWELFLEERISLVLVQEIPTEDNFEQLISVLNENKGVLVYIYHDGHKIDEDELGSVANEISCDGIHFQELAKKAQNAMNSAKFSLRLACSPKYMVYEGVWPSCKEDPNQFKEDLRYLLTLLEQESLKPNIFKCIDLEEVSEVQDTIELLGKKGTVVCLPTALYEKKACHVVPPEISLKKDEYGFLVMRDTQNGHGVGDTTDFDYAIDAGYGTAAQYGDTLSDFHRMRDKLSCEEEASCHSSPNYATADERVRYDFGGYSLDEQDATNYQTSVQSVPDFIVEDNAAQVASMSQTSVTNSHRERSHSFQNQMKTSRRYKSYKAYQQQRKEKMPSHQDIENERHESRESIVSSPYDERNDARKMRREARKIKLSNVEGTSEQAEPDRGPTKNTSVVNKVDADEDKTKSAQYRASDTPDFVKQSFGSSQKLPTHPSWKVKSEVKNVHSDSRNEDESGGEETSLSSNDVSSFYMIMNKWKNSDVLSQQSEKSLPKKEKQRM</sequence>
<reference evidence="3 4" key="1">
    <citation type="submission" date="2024-10" db="EMBL/GenBank/DDBJ databases">
        <title>Updated reference genomes for cyclostephanoid diatoms.</title>
        <authorList>
            <person name="Roberts W.R."/>
            <person name="Alverson A.J."/>
        </authorList>
    </citation>
    <scope>NUCLEOTIDE SEQUENCE [LARGE SCALE GENOMIC DNA]</scope>
    <source>
        <strain evidence="3 4">AJA232-27</strain>
    </source>
</reference>
<dbReference type="InterPro" id="IPR011032">
    <property type="entry name" value="GroES-like_sf"/>
</dbReference>
<dbReference type="GO" id="GO:0016491">
    <property type="term" value="F:oxidoreductase activity"/>
    <property type="evidence" value="ECO:0007669"/>
    <property type="project" value="UniProtKB-KW"/>
</dbReference>
<feature type="compositionally biased region" description="Basic and acidic residues" evidence="2">
    <location>
        <begin position="31"/>
        <end position="44"/>
    </location>
</feature>
<dbReference type="Gene3D" id="3.90.180.10">
    <property type="entry name" value="Medium-chain alcohol dehydrogenases, catalytic domain"/>
    <property type="match status" value="1"/>
</dbReference>
<feature type="compositionally biased region" description="Basic residues" evidence="2">
    <location>
        <begin position="750"/>
        <end position="759"/>
    </location>
</feature>